<dbReference type="GO" id="GO:0016791">
    <property type="term" value="F:phosphatase activity"/>
    <property type="evidence" value="ECO:0007669"/>
    <property type="project" value="InterPro"/>
</dbReference>
<evidence type="ECO:0000256" key="7">
    <source>
        <dbReference type="ARBA" id="ARBA00031828"/>
    </source>
</evidence>
<keyword evidence="4" id="KW-0479">Metal-binding</keyword>
<sequence length="194" mass="21487">MICWISLRRPSFQRFLLVDRDGVINRDRPDYVKHRHEFTFYPDALEALRWVHARGVGVIVVSNQSALHRGLMPWDAFFDLHDHMVREIGAFGGRIDAAFYCPHRPEEGCSCRKPAPGMILAAAAICGLSLAETPFVGDKLTDVAAAENAGCPPVLLRRTEDAVEAPRHVPVYNTFFDAVRGLFDTAGVGNGAAR</sequence>
<evidence type="ECO:0000313" key="8">
    <source>
        <dbReference type="EMBL" id="HFK96607.1"/>
    </source>
</evidence>
<dbReference type="AlphaFoldDB" id="A0A832E9V1"/>
<dbReference type="GO" id="GO:0005737">
    <property type="term" value="C:cytoplasm"/>
    <property type="evidence" value="ECO:0007669"/>
    <property type="project" value="UniProtKB-SubCell"/>
</dbReference>
<dbReference type="GO" id="GO:0046872">
    <property type="term" value="F:metal ion binding"/>
    <property type="evidence" value="ECO:0007669"/>
    <property type="project" value="UniProtKB-KW"/>
</dbReference>
<dbReference type="PANTHER" id="PTHR42891">
    <property type="entry name" value="D-GLYCERO-BETA-D-MANNO-HEPTOSE-1,7-BISPHOSPHATE 7-PHOSPHATASE"/>
    <property type="match status" value="1"/>
</dbReference>
<reference evidence="8" key="1">
    <citation type="journal article" date="2020" name="mSystems">
        <title>Genome- and Community-Level Interaction Insights into Carbon Utilization and Element Cycling Functions of Hydrothermarchaeota in Hydrothermal Sediment.</title>
        <authorList>
            <person name="Zhou Z."/>
            <person name="Liu Y."/>
            <person name="Xu W."/>
            <person name="Pan J."/>
            <person name="Luo Z.H."/>
            <person name="Li M."/>
        </authorList>
    </citation>
    <scope>NUCLEOTIDE SEQUENCE [LARGE SCALE GENOMIC DNA]</scope>
    <source>
        <strain evidence="8">SpSt-456</strain>
    </source>
</reference>
<evidence type="ECO:0000256" key="3">
    <source>
        <dbReference type="ARBA" id="ARBA00022490"/>
    </source>
</evidence>
<comment type="caution">
    <text evidence="8">The sequence shown here is derived from an EMBL/GenBank/DDBJ whole genome shotgun (WGS) entry which is preliminary data.</text>
</comment>
<evidence type="ECO:0000256" key="2">
    <source>
        <dbReference type="ARBA" id="ARBA00005628"/>
    </source>
</evidence>
<dbReference type="EMBL" id="DSTK01000013">
    <property type="protein sequence ID" value="HFK96607.1"/>
    <property type="molecule type" value="Genomic_DNA"/>
</dbReference>
<organism evidence="8">
    <name type="scientific">Desulfacinum infernum</name>
    <dbReference type="NCBI Taxonomy" id="35837"/>
    <lineage>
        <taxon>Bacteria</taxon>
        <taxon>Pseudomonadati</taxon>
        <taxon>Thermodesulfobacteriota</taxon>
        <taxon>Syntrophobacteria</taxon>
        <taxon>Syntrophobacterales</taxon>
        <taxon>Syntrophobacteraceae</taxon>
        <taxon>Desulfacinum</taxon>
    </lineage>
</organism>
<dbReference type="PANTHER" id="PTHR42891:SF1">
    <property type="entry name" value="D-GLYCERO-BETA-D-MANNO-HEPTOSE-1,7-BISPHOSPHATE 7-PHOSPHATASE"/>
    <property type="match status" value="1"/>
</dbReference>
<accession>A0A832E9V1</accession>
<protein>
    <recommendedName>
        <fullName evidence="7">D,D-heptose 1,7-bisphosphate phosphatase</fullName>
    </recommendedName>
</protein>
<dbReference type="NCBIfam" id="TIGR01662">
    <property type="entry name" value="HAD-SF-IIIA"/>
    <property type="match status" value="1"/>
</dbReference>
<evidence type="ECO:0000256" key="6">
    <source>
        <dbReference type="ARBA" id="ARBA00023277"/>
    </source>
</evidence>
<dbReference type="GO" id="GO:0005975">
    <property type="term" value="P:carbohydrate metabolic process"/>
    <property type="evidence" value="ECO:0007669"/>
    <property type="project" value="InterPro"/>
</dbReference>
<comment type="similarity">
    <text evidence="2">Belongs to the GmhB family.</text>
</comment>
<comment type="subcellular location">
    <subcellularLocation>
        <location evidence="1">Cytoplasm</location>
    </subcellularLocation>
</comment>
<dbReference type="Pfam" id="PF13242">
    <property type="entry name" value="Hydrolase_like"/>
    <property type="match status" value="1"/>
</dbReference>
<keyword evidence="5 8" id="KW-0378">Hydrolase</keyword>
<dbReference type="InterPro" id="IPR006549">
    <property type="entry name" value="HAD-SF_hydro_IIIA"/>
</dbReference>
<evidence type="ECO:0000256" key="4">
    <source>
        <dbReference type="ARBA" id="ARBA00022723"/>
    </source>
</evidence>
<proteinExistence type="inferred from homology"/>
<dbReference type="CDD" id="cd07503">
    <property type="entry name" value="HAD_HisB-N"/>
    <property type="match status" value="1"/>
</dbReference>
<evidence type="ECO:0000256" key="5">
    <source>
        <dbReference type="ARBA" id="ARBA00022801"/>
    </source>
</evidence>
<dbReference type="InterPro" id="IPR023214">
    <property type="entry name" value="HAD_sf"/>
</dbReference>
<keyword evidence="3" id="KW-0963">Cytoplasm</keyword>
<name>A0A832E9V1_9BACT</name>
<keyword evidence="6" id="KW-0119">Carbohydrate metabolism</keyword>
<dbReference type="SUPFAM" id="SSF56784">
    <property type="entry name" value="HAD-like"/>
    <property type="match status" value="1"/>
</dbReference>
<evidence type="ECO:0000256" key="1">
    <source>
        <dbReference type="ARBA" id="ARBA00004496"/>
    </source>
</evidence>
<dbReference type="Gene3D" id="3.40.50.1000">
    <property type="entry name" value="HAD superfamily/HAD-like"/>
    <property type="match status" value="1"/>
</dbReference>
<gene>
    <name evidence="8" type="ORF">ENS06_04690</name>
</gene>
<dbReference type="NCBIfam" id="TIGR01656">
    <property type="entry name" value="Histidinol-ppas"/>
    <property type="match status" value="1"/>
</dbReference>
<dbReference type="InterPro" id="IPR036412">
    <property type="entry name" value="HAD-like_sf"/>
</dbReference>
<dbReference type="InterPro" id="IPR004446">
    <property type="entry name" value="Heptose_bisP_phosphatase"/>
</dbReference>
<dbReference type="InterPro" id="IPR006543">
    <property type="entry name" value="Histidinol-phos"/>
</dbReference>